<organism evidence="1 2">
    <name type="scientific">Liparis tanakae</name>
    <name type="common">Tanaka's snailfish</name>
    <dbReference type="NCBI Taxonomy" id="230148"/>
    <lineage>
        <taxon>Eukaryota</taxon>
        <taxon>Metazoa</taxon>
        <taxon>Chordata</taxon>
        <taxon>Craniata</taxon>
        <taxon>Vertebrata</taxon>
        <taxon>Euteleostomi</taxon>
        <taxon>Actinopterygii</taxon>
        <taxon>Neopterygii</taxon>
        <taxon>Teleostei</taxon>
        <taxon>Neoteleostei</taxon>
        <taxon>Acanthomorphata</taxon>
        <taxon>Eupercaria</taxon>
        <taxon>Perciformes</taxon>
        <taxon>Cottioidei</taxon>
        <taxon>Cottales</taxon>
        <taxon>Liparidae</taxon>
        <taxon>Liparis</taxon>
    </lineage>
</organism>
<dbReference type="GO" id="GO:0004725">
    <property type="term" value="F:protein tyrosine phosphatase activity"/>
    <property type="evidence" value="ECO:0007669"/>
    <property type="project" value="InterPro"/>
</dbReference>
<dbReference type="GO" id="GO:0045296">
    <property type="term" value="F:cadherin binding"/>
    <property type="evidence" value="ECO:0007669"/>
    <property type="project" value="TreeGrafter"/>
</dbReference>
<keyword evidence="1" id="KW-0675">Receptor</keyword>
<accession>A0A4Z2E767</accession>
<dbReference type="PANTHER" id="PTHR47028:SF1">
    <property type="entry name" value="RECEPTOR-TYPE TYROSINE-PROTEIN PHOSPHATASE O"/>
    <property type="match status" value="1"/>
</dbReference>
<dbReference type="InterPro" id="IPR042996">
    <property type="entry name" value="PTPRO"/>
</dbReference>
<proteinExistence type="predicted"/>
<reference evidence="1 2" key="1">
    <citation type="submission" date="2019-03" db="EMBL/GenBank/DDBJ databases">
        <title>First draft genome of Liparis tanakae, snailfish: a comprehensive survey of snailfish specific genes.</title>
        <authorList>
            <person name="Kim W."/>
            <person name="Song I."/>
            <person name="Jeong J.-H."/>
            <person name="Kim D."/>
            <person name="Kim S."/>
            <person name="Ryu S."/>
            <person name="Song J.Y."/>
            <person name="Lee S.K."/>
        </authorList>
    </citation>
    <scope>NUCLEOTIDE SEQUENCE [LARGE SCALE GENOMIC DNA]</scope>
    <source>
        <tissue evidence="1">Muscle</tissue>
    </source>
</reference>
<keyword evidence="2" id="KW-1185">Reference proteome</keyword>
<dbReference type="GO" id="GO:0098978">
    <property type="term" value="C:glutamatergic synapse"/>
    <property type="evidence" value="ECO:0007669"/>
    <property type="project" value="TreeGrafter"/>
</dbReference>
<dbReference type="GO" id="GO:0098982">
    <property type="term" value="C:GABA-ergic synapse"/>
    <property type="evidence" value="ECO:0007669"/>
    <property type="project" value="TreeGrafter"/>
</dbReference>
<evidence type="ECO:0000313" key="2">
    <source>
        <dbReference type="Proteomes" id="UP000314294"/>
    </source>
</evidence>
<dbReference type="Proteomes" id="UP000314294">
    <property type="component" value="Unassembled WGS sequence"/>
</dbReference>
<dbReference type="GO" id="GO:0007411">
    <property type="term" value="P:axon guidance"/>
    <property type="evidence" value="ECO:0007669"/>
    <property type="project" value="TreeGrafter"/>
</dbReference>
<dbReference type="GO" id="GO:0072112">
    <property type="term" value="P:podocyte differentiation"/>
    <property type="evidence" value="ECO:0007669"/>
    <property type="project" value="TreeGrafter"/>
</dbReference>
<dbReference type="PANTHER" id="PTHR47028">
    <property type="entry name" value="RECEPTOR-TYPE TYROSINE-PROTEIN PHOSPHATASE O"/>
    <property type="match status" value="1"/>
</dbReference>
<dbReference type="GO" id="GO:0090090">
    <property type="term" value="P:negative regulation of canonical Wnt signaling pathway"/>
    <property type="evidence" value="ECO:0007669"/>
    <property type="project" value="TreeGrafter"/>
</dbReference>
<evidence type="ECO:0000313" key="1">
    <source>
        <dbReference type="EMBL" id="TNN24420.1"/>
    </source>
</evidence>
<dbReference type="GO" id="GO:0005886">
    <property type="term" value="C:plasma membrane"/>
    <property type="evidence" value="ECO:0007669"/>
    <property type="project" value="TreeGrafter"/>
</dbReference>
<gene>
    <name evidence="1" type="primary">PTPRO_3</name>
    <name evidence="1" type="ORF">EYF80_065455</name>
</gene>
<dbReference type="GO" id="GO:0017147">
    <property type="term" value="F:Wnt-protein binding"/>
    <property type="evidence" value="ECO:0007669"/>
    <property type="project" value="TreeGrafter"/>
</dbReference>
<name>A0A4Z2E767_9TELE</name>
<dbReference type="AlphaFoldDB" id="A0A4Z2E767"/>
<dbReference type="GO" id="GO:0003093">
    <property type="term" value="P:regulation of glomerular filtration"/>
    <property type="evidence" value="ECO:0007669"/>
    <property type="project" value="TreeGrafter"/>
</dbReference>
<protein>
    <submittedName>
        <fullName evidence="1">Receptor-type tyrosine-protein phosphatase O</fullName>
    </submittedName>
</protein>
<dbReference type="EMBL" id="SRLO01015426">
    <property type="protein sequence ID" value="TNN24420.1"/>
    <property type="molecule type" value="Genomic_DNA"/>
</dbReference>
<sequence>MSRDSAYKFSLQFEVRLTAGSSQAYRWLESGLPLARVRLTAGSSQAHRWLESGLPLAHRWLESGLPLARELKSVGLDLSHDAADLPVNRPKNRYTNILPCESLSAKHSGGKGRSLLN</sequence>
<comment type="caution">
    <text evidence="1">The sequence shown here is derived from an EMBL/GenBank/DDBJ whole genome shotgun (WGS) entry which is preliminary data.</text>
</comment>